<sequence length="361" mass="42683">MKEEFKHRRLDVEFECNNKKKAKDYLEDELMVLDTINNYQDLFAEVKGKVSSKSLVKQAIEKWSTRDAMGKDKIYLISSLIEDGKKKAFGCATLYVPDRRVTQISAALGSFLIKQMIRYQLIYKRGHFHLLFICSMAEVEQAGKGDARLVPELTEEEKAQLDKEREEAKKSSYPPAPEFPLADRVKELGLDVPLESPEFYEELKTKPTTYYKDMKELPDYVAKKYIPDISRRYIELEKRIKVLESTLWALPREDRSLEEDRFEILTELLDKACQGFEIWDEHVERNIKFGHRVVLEARLLHLIESKFEIIERICAEFDKLKGDQHGVNNEREFLRYEIRHCDLMFTEIHESFLKSYLDMEW</sequence>
<comment type="caution">
    <text evidence="1">The sequence shown here is derived from an EMBL/GenBank/DDBJ whole genome shotgun (WGS) entry which is preliminary data.</text>
</comment>
<gene>
    <name evidence="1" type="ORF">CYNAS_LOCUS20534</name>
</gene>
<protein>
    <submittedName>
        <fullName evidence="1">Uncharacterized protein</fullName>
    </submittedName>
</protein>
<dbReference type="EMBL" id="CATQJL010000316">
    <property type="protein sequence ID" value="CAJ0608551.1"/>
    <property type="molecule type" value="Genomic_DNA"/>
</dbReference>
<accession>A0AA36HD55</accession>
<dbReference type="Proteomes" id="UP001176961">
    <property type="component" value="Unassembled WGS sequence"/>
</dbReference>
<evidence type="ECO:0000313" key="2">
    <source>
        <dbReference type="Proteomes" id="UP001176961"/>
    </source>
</evidence>
<evidence type="ECO:0000313" key="1">
    <source>
        <dbReference type="EMBL" id="CAJ0608551.1"/>
    </source>
</evidence>
<reference evidence="1" key="1">
    <citation type="submission" date="2023-07" db="EMBL/GenBank/DDBJ databases">
        <authorList>
            <consortium name="CYATHOMIX"/>
        </authorList>
    </citation>
    <scope>NUCLEOTIDE SEQUENCE</scope>
    <source>
        <strain evidence="1">N/A</strain>
    </source>
</reference>
<name>A0AA36HD55_CYLNA</name>
<keyword evidence="2" id="KW-1185">Reference proteome</keyword>
<organism evidence="1 2">
    <name type="scientific">Cylicocyclus nassatus</name>
    <name type="common">Nematode worm</name>
    <dbReference type="NCBI Taxonomy" id="53992"/>
    <lineage>
        <taxon>Eukaryota</taxon>
        <taxon>Metazoa</taxon>
        <taxon>Ecdysozoa</taxon>
        <taxon>Nematoda</taxon>
        <taxon>Chromadorea</taxon>
        <taxon>Rhabditida</taxon>
        <taxon>Rhabditina</taxon>
        <taxon>Rhabditomorpha</taxon>
        <taxon>Strongyloidea</taxon>
        <taxon>Strongylidae</taxon>
        <taxon>Cylicocyclus</taxon>
    </lineage>
</organism>
<dbReference type="AlphaFoldDB" id="A0AA36HD55"/>
<proteinExistence type="predicted"/>